<reference evidence="2" key="1">
    <citation type="journal article" date="2019" name="Int. J. Syst. Evol. Microbiol.">
        <title>The Global Catalogue of Microorganisms (GCM) 10K type strain sequencing project: providing services to taxonomists for standard genome sequencing and annotation.</title>
        <authorList>
            <consortium name="The Broad Institute Genomics Platform"/>
            <consortium name="The Broad Institute Genome Sequencing Center for Infectious Disease"/>
            <person name="Wu L."/>
            <person name="Ma J."/>
        </authorList>
    </citation>
    <scope>NUCLEOTIDE SEQUENCE [LARGE SCALE GENOMIC DNA]</scope>
    <source>
        <strain evidence="2">CGMCC 1.15461</strain>
    </source>
</reference>
<dbReference type="Proteomes" id="UP000615760">
    <property type="component" value="Unassembled WGS sequence"/>
</dbReference>
<evidence type="ECO:0000313" key="2">
    <source>
        <dbReference type="Proteomes" id="UP000615760"/>
    </source>
</evidence>
<comment type="caution">
    <text evidence="1">The sequence shown here is derived from an EMBL/GenBank/DDBJ whole genome shotgun (WGS) entry which is preliminary data.</text>
</comment>
<organism evidence="1 2">
    <name type="scientific">Flavobacterium suaedae</name>
    <dbReference type="NCBI Taxonomy" id="1767027"/>
    <lineage>
        <taxon>Bacteria</taxon>
        <taxon>Pseudomonadati</taxon>
        <taxon>Bacteroidota</taxon>
        <taxon>Flavobacteriia</taxon>
        <taxon>Flavobacteriales</taxon>
        <taxon>Flavobacteriaceae</taxon>
        <taxon>Flavobacterium</taxon>
    </lineage>
</organism>
<evidence type="ECO:0000313" key="1">
    <source>
        <dbReference type="EMBL" id="GGB79051.1"/>
    </source>
</evidence>
<dbReference type="EMBL" id="BMJE01000004">
    <property type="protein sequence ID" value="GGB79051.1"/>
    <property type="molecule type" value="Genomic_DNA"/>
</dbReference>
<sequence>MTPYSSIKSLEEAEQINLGLEYIKQDYTLKSSSPVTEKQGDKIYATDSEIEEDEVPSYKKHVKSSKYFITDSYSQTHEYFCDYTKRRLAIRKRFFYFSSYKWYIIFRVFRI</sequence>
<accession>A0ABQ1JW67</accession>
<name>A0ABQ1JW67_9FLAO</name>
<protein>
    <submittedName>
        <fullName evidence="1">Uncharacterized protein</fullName>
    </submittedName>
</protein>
<proteinExistence type="predicted"/>
<keyword evidence="2" id="KW-1185">Reference proteome</keyword>
<gene>
    <name evidence="1" type="ORF">GCM10007424_19040</name>
</gene>